<evidence type="ECO:0000313" key="2">
    <source>
        <dbReference type="Proteomes" id="UP001646157"/>
    </source>
</evidence>
<evidence type="ECO:0000313" key="1">
    <source>
        <dbReference type="EMBL" id="MBM7584298.1"/>
    </source>
</evidence>
<proteinExistence type="predicted"/>
<accession>A0ABS2N8W8</accession>
<comment type="caution">
    <text evidence="1">The sequence shown here is derived from an EMBL/GenBank/DDBJ whole genome shotgun (WGS) entry which is preliminary data.</text>
</comment>
<name>A0ABS2N8W8_9BACI</name>
<keyword evidence="2" id="KW-1185">Reference proteome</keyword>
<organism evidence="1 2">
    <name type="scientific">Rossellomorea pakistanensis</name>
    <dbReference type="NCBI Taxonomy" id="992288"/>
    <lineage>
        <taxon>Bacteria</taxon>
        <taxon>Bacillati</taxon>
        <taxon>Bacillota</taxon>
        <taxon>Bacilli</taxon>
        <taxon>Bacillales</taxon>
        <taxon>Bacillaceae</taxon>
        <taxon>Rossellomorea</taxon>
    </lineage>
</organism>
<dbReference type="EMBL" id="JAFBDZ010000001">
    <property type="protein sequence ID" value="MBM7584298.1"/>
    <property type="molecule type" value="Genomic_DNA"/>
</dbReference>
<evidence type="ECO:0008006" key="3">
    <source>
        <dbReference type="Google" id="ProtNLM"/>
    </source>
</evidence>
<reference evidence="1 2" key="1">
    <citation type="submission" date="2021-01" db="EMBL/GenBank/DDBJ databases">
        <title>Genomic Encyclopedia of Type Strains, Phase IV (KMG-IV): sequencing the most valuable type-strain genomes for metagenomic binning, comparative biology and taxonomic classification.</title>
        <authorList>
            <person name="Goeker M."/>
        </authorList>
    </citation>
    <scope>NUCLEOTIDE SEQUENCE [LARGE SCALE GENOMIC DNA]</scope>
    <source>
        <strain evidence="1 2">DSM 24834</strain>
    </source>
</reference>
<protein>
    <recommendedName>
        <fullName evidence="3">NADH dehydrogenase subunit 6</fullName>
    </recommendedName>
</protein>
<gene>
    <name evidence="1" type="ORF">JOC86_000835</name>
</gene>
<dbReference type="Proteomes" id="UP001646157">
    <property type="component" value="Unassembled WGS sequence"/>
</dbReference>
<sequence length="31" mass="3519">MNRAILILFFVVIGLTAFVFSNMRGTFLTLL</sequence>